<dbReference type="InterPro" id="IPR000639">
    <property type="entry name" value="Epox_hydrolase-like"/>
</dbReference>
<dbReference type="Pfam" id="PF00501">
    <property type="entry name" value="AMP-binding"/>
    <property type="match status" value="1"/>
</dbReference>
<evidence type="ECO:0000256" key="1">
    <source>
        <dbReference type="ARBA" id="ARBA00006432"/>
    </source>
</evidence>
<dbReference type="AlphaFoldDB" id="A0A5C8ZFD4"/>
<evidence type="ECO:0000256" key="2">
    <source>
        <dbReference type="ARBA" id="ARBA00022598"/>
    </source>
</evidence>
<feature type="domain" description="AB hydrolase-1" evidence="4">
    <location>
        <begin position="61"/>
        <end position="310"/>
    </location>
</feature>
<proteinExistence type="inferred from homology"/>
<dbReference type="PANTHER" id="PTHR43201">
    <property type="entry name" value="ACYL-COA SYNTHETASE"/>
    <property type="match status" value="1"/>
</dbReference>
<dbReference type="Gene3D" id="3.40.50.1820">
    <property type="entry name" value="alpha/beta hydrolase"/>
    <property type="match status" value="1"/>
</dbReference>
<dbReference type="InterPro" id="IPR020845">
    <property type="entry name" value="AMP-binding_CS"/>
</dbReference>
<evidence type="ECO:0000313" key="6">
    <source>
        <dbReference type="Proteomes" id="UP000321234"/>
    </source>
</evidence>
<dbReference type="InterPro" id="IPR042099">
    <property type="entry name" value="ANL_N_sf"/>
</dbReference>
<dbReference type="EMBL" id="VKAC01000006">
    <property type="protein sequence ID" value="TXR56204.1"/>
    <property type="molecule type" value="Genomic_DNA"/>
</dbReference>
<dbReference type="PRINTS" id="PR00412">
    <property type="entry name" value="EPOXHYDRLASE"/>
</dbReference>
<dbReference type="Gene3D" id="3.40.50.12780">
    <property type="entry name" value="N-terminal domain of ligase-like"/>
    <property type="match status" value="1"/>
</dbReference>
<dbReference type="InterPro" id="IPR029058">
    <property type="entry name" value="AB_hydrolase_fold"/>
</dbReference>
<protein>
    <submittedName>
        <fullName evidence="5">Alpha/beta fold hydrolase</fullName>
    </submittedName>
</protein>
<evidence type="ECO:0000259" key="4">
    <source>
        <dbReference type="Pfam" id="PF00561"/>
    </source>
</evidence>
<dbReference type="InterPro" id="IPR000873">
    <property type="entry name" value="AMP-dep_synth/lig_dom"/>
</dbReference>
<dbReference type="Proteomes" id="UP000321234">
    <property type="component" value="Unassembled WGS sequence"/>
</dbReference>
<organism evidence="5 6">
    <name type="scientific">Quadrisphaera setariae</name>
    <dbReference type="NCBI Taxonomy" id="2593304"/>
    <lineage>
        <taxon>Bacteria</taxon>
        <taxon>Bacillati</taxon>
        <taxon>Actinomycetota</taxon>
        <taxon>Actinomycetes</taxon>
        <taxon>Kineosporiales</taxon>
        <taxon>Kineosporiaceae</taxon>
        <taxon>Quadrisphaera</taxon>
    </lineage>
</organism>
<keyword evidence="6" id="KW-1185">Reference proteome</keyword>
<feature type="domain" description="AMP-dependent synthetase/ligase" evidence="3">
    <location>
        <begin position="365"/>
        <end position="747"/>
    </location>
</feature>
<dbReference type="GO" id="GO:0031956">
    <property type="term" value="F:medium-chain fatty acid-CoA ligase activity"/>
    <property type="evidence" value="ECO:0007669"/>
    <property type="project" value="TreeGrafter"/>
</dbReference>
<name>A0A5C8ZFD4_9ACTN</name>
<dbReference type="SUPFAM" id="SSF53474">
    <property type="entry name" value="alpha/beta-Hydrolases"/>
    <property type="match status" value="1"/>
</dbReference>
<keyword evidence="5" id="KW-0378">Hydrolase</keyword>
<sequence length="919" mass="94586">MRDRLVTRAPAALPPAGLPGLDPTWSRLVSFTDADGVRRTVHLLDGEAAVREATGADPVGVLLAVHGNPTWSYLWRSLLPRAAAAGWRLVAPDQLDMGWSERTGTRRRLERRIDDLGRLTDVLGVSGPVTEGSRPRVVTIGHDWGGVVSSGWAGRHRDVLEGVVLLNTAVHQPEGASLPAILVPFTTHGLHTAGTTTTDAFMRATVATARRPLAPGVADAYLAPYRGAARRVGVGAFVADIPVTPGHPSAPTLDEVAAGLSAIGADRVPSLLVWGPADPVFRQRYFQDLRARLPHADVHRFEGTGHLLVEDVEPDRGVAGTVVRWLERLRSAPYAGAARTTGSSDPSAAQERAPLWSALRERSQDDSVAVAQLRPGAPAETLTWRQLAARVEDLAEGLAASGVRPGQRVALLVPPGPDLSALFSACLRLGAVVVVADAGLGVKGLTRAVASADPAVVIGIERALLAARALGWPGRRVLAGASTGIRRRALGAVEHLADLEAVGRARRTTTGHQPLPEPSPSDQGAVLFTSGSTGPAKGVVHTHATLQALRDAAAQTCGLGPGGSLVAAFAPFAILAPLLGATAAVPETDVTKPDTLTAAALARAVAAVAPDDESVAPVVFASPAALRRVVATSGDVDDAGRAALARVRLLLSAGAPVGTDLLAQAGDVLPGAECRTPYGMTEGLLVAQTNLTELQAAGPGEGVLVGSPLPGTRLATSALDDLGRAVGPLVEGAEAPTGEIVVRSPLMKDHYDQLWDVQRESVRGTPGAEGESGWHRTGDVGHLDAAGRLWVEGRLAHVVTTAAGPLTPVGAEQRVQLLPGVARAALVGVGPAGTQQPVVVLETTGGNGAPVPGPAPVELVDAVRATAGTPVPVAAVLVVSELPTDVRHRSKVDRTRVAAWAAGVLSGSTKADSPVEVPA</sequence>
<dbReference type="GO" id="GO:0006631">
    <property type="term" value="P:fatty acid metabolic process"/>
    <property type="evidence" value="ECO:0007669"/>
    <property type="project" value="TreeGrafter"/>
</dbReference>
<evidence type="ECO:0000259" key="3">
    <source>
        <dbReference type="Pfam" id="PF00501"/>
    </source>
</evidence>
<comment type="similarity">
    <text evidence="1">Belongs to the ATP-dependent AMP-binding enzyme family.</text>
</comment>
<dbReference type="InterPro" id="IPR000073">
    <property type="entry name" value="AB_hydrolase_1"/>
</dbReference>
<dbReference type="SUPFAM" id="SSF56801">
    <property type="entry name" value="Acetyl-CoA synthetase-like"/>
    <property type="match status" value="1"/>
</dbReference>
<evidence type="ECO:0000313" key="5">
    <source>
        <dbReference type="EMBL" id="TXR56204.1"/>
    </source>
</evidence>
<dbReference type="Pfam" id="PF00561">
    <property type="entry name" value="Abhydrolase_1"/>
    <property type="match status" value="1"/>
</dbReference>
<dbReference type="OrthoDB" id="812569at2"/>
<dbReference type="PANTHER" id="PTHR43201:SF5">
    <property type="entry name" value="MEDIUM-CHAIN ACYL-COA LIGASE ACSF2, MITOCHONDRIAL"/>
    <property type="match status" value="1"/>
</dbReference>
<dbReference type="PROSITE" id="PS00455">
    <property type="entry name" value="AMP_BINDING"/>
    <property type="match status" value="1"/>
</dbReference>
<accession>A0A5C8ZFD4</accession>
<comment type="caution">
    <text evidence="5">The sequence shown here is derived from an EMBL/GenBank/DDBJ whole genome shotgun (WGS) entry which is preliminary data.</text>
</comment>
<gene>
    <name evidence="5" type="ORF">FMM08_10760</name>
</gene>
<dbReference type="GO" id="GO:0016787">
    <property type="term" value="F:hydrolase activity"/>
    <property type="evidence" value="ECO:0007669"/>
    <property type="project" value="UniProtKB-KW"/>
</dbReference>
<keyword evidence="2" id="KW-0436">Ligase</keyword>
<reference evidence="5 6" key="1">
    <citation type="submission" date="2019-07" db="EMBL/GenBank/DDBJ databases">
        <title>Quadrisphaera sp. strain DD2A genome sequencing and assembly.</title>
        <authorList>
            <person name="Kim I."/>
        </authorList>
    </citation>
    <scope>NUCLEOTIDE SEQUENCE [LARGE SCALE GENOMIC DNA]</scope>
    <source>
        <strain evidence="5 6">DD2A</strain>
    </source>
</reference>